<proteinExistence type="predicted"/>
<dbReference type="RefSeq" id="WP_023355732.1">
    <property type="nucleotide sequence ID" value="NZ_KI535370.1"/>
</dbReference>
<dbReference type="OrthoDB" id="9801008at2"/>
<feature type="transmembrane region" description="Helical" evidence="2">
    <location>
        <begin position="184"/>
        <end position="208"/>
    </location>
</feature>
<name>V2Z592_9FIRM</name>
<dbReference type="eggNOG" id="COG1476">
    <property type="taxonomic scope" value="Bacteria"/>
</dbReference>
<dbReference type="SMART" id="SM00530">
    <property type="entry name" value="HTH_XRE"/>
    <property type="match status" value="1"/>
</dbReference>
<evidence type="ECO:0000313" key="4">
    <source>
        <dbReference type="EMBL" id="ESL02070.1"/>
    </source>
</evidence>
<keyword evidence="2" id="KW-1133">Transmembrane helix</keyword>
<comment type="caution">
    <text evidence="4">The sequence shown here is derived from an EMBL/GenBank/DDBJ whole genome shotgun (WGS) entry which is preliminary data.</text>
</comment>
<organism evidence="4 5">
    <name type="scientific">Catonella morbi ATCC 51271</name>
    <dbReference type="NCBI Taxonomy" id="592026"/>
    <lineage>
        <taxon>Bacteria</taxon>
        <taxon>Bacillati</taxon>
        <taxon>Bacillota</taxon>
        <taxon>Clostridia</taxon>
        <taxon>Lachnospirales</taxon>
        <taxon>Lachnospiraceae</taxon>
        <taxon>Catonella</taxon>
    </lineage>
</organism>
<feature type="transmembrane region" description="Helical" evidence="2">
    <location>
        <begin position="151"/>
        <end position="172"/>
    </location>
</feature>
<feature type="domain" description="HTH cro/C1-type" evidence="3">
    <location>
        <begin position="7"/>
        <end position="61"/>
    </location>
</feature>
<sequence length="217" mass="24458">MEIGSKIKKSRTEAGFTQEQVAESLGVSRQTISNWENEKSYPDIISVLKMSDLFKVSLDYLLKGETSMNSYVEYLDESTNVVKSKTRLSKIILIVSYLIVWAIAIIAFWFFLDPGDAMGYSLMYLWIILPTTTFVVSMLIGKNNFWGKAKWFTSVGFGIMYMLSEYATFSMANNVSFGKINVPQFSMVTAGIIISLIGLGIGHLIYVIGKKRKVNEK</sequence>
<keyword evidence="2" id="KW-0812">Transmembrane</keyword>
<keyword evidence="1 4" id="KW-0238">DNA-binding</keyword>
<dbReference type="AlphaFoldDB" id="V2Z592"/>
<keyword evidence="2" id="KW-0472">Membrane</keyword>
<dbReference type="Gene3D" id="1.10.260.40">
    <property type="entry name" value="lambda repressor-like DNA-binding domains"/>
    <property type="match status" value="1"/>
</dbReference>
<gene>
    <name evidence="4" type="ORF">GCWU0000282_002889</name>
</gene>
<dbReference type="InterPro" id="IPR010982">
    <property type="entry name" value="Lambda_DNA-bd_dom_sf"/>
</dbReference>
<evidence type="ECO:0000259" key="3">
    <source>
        <dbReference type="PROSITE" id="PS50943"/>
    </source>
</evidence>
<dbReference type="EMBL" id="ACIL03000017">
    <property type="protein sequence ID" value="ESL02070.1"/>
    <property type="molecule type" value="Genomic_DNA"/>
</dbReference>
<accession>V2Z592</accession>
<dbReference type="PANTHER" id="PTHR46558:SF13">
    <property type="entry name" value="HTH-TYPE TRANSCRIPTIONAL REGULATOR IMMR"/>
    <property type="match status" value="1"/>
</dbReference>
<reference evidence="4 5" key="1">
    <citation type="submission" date="2013-06" db="EMBL/GenBank/DDBJ databases">
        <authorList>
            <person name="Weinstock G."/>
            <person name="Sodergren E."/>
            <person name="Clifton S."/>
            <person name="Fulton L."/>
            <person name="Fulton B."/>
            <person name="Courtney L."/>
            <person name="Fronick C."/>
            <person name="Harrison M."/>
            <person name="Strong C."/>
            <person name="Farmer C."/>
            <person name="Delahaunty K."/>
            <person name="Markovic C."/>
            <person name="Hall O."/>
            <person name="Minx P."/>
            <person name="Tomlinson C."/>
            <person name="Mitreva M."/>
            <person name="Nelson J."/>
            <person name="Hou S."/>
            <person name="Wollam A."/>
            <person name="Pepin K.H."/>
            <person name="Johnson M."/>
            <person name="Bhonagiri V."/>
            <person name="Nash W.E."/>
            <person name="Warren W."/>
            <person name="Chinwalla A."/>
            <person name="Mardis E.R."/>
            <person name="Wilson R.K."/>
        </authorList>
    </citation>
    <scope>NUCLEOTIDE SEQUENCE [LARGE SCALE GENOMIC DNA]</scope>
    <source>
        <strain evidence="4 5">ATCC 51271</strain>
    </source>
</reference>
<dbReference type="HOGENOM" id="CLU_066192_2_2_9"/>
<dbReference type="CDD" id="cd00093">
    <property type="entry name" value="HTH_XRE"/>
    <property type="match status" value="1"/>
</dbReference>
<dbReference type="Proteomes" id="UP000018227">
    <property type="component" value="Unassembled WGS sequence"/>
</dbReference>
<dbReference type="PANTHER" id="PTHR46558">
    <property type="entry name" value="TRACRIPTIONAL REGULATORY PROTEIN-RELATED-RELATED"/>
    <property type="match status" value="1"/>
</dbReference>
<dbReference type="STRING" id="592026.GCWU0000282_002889"/>
<dbReference type="SUPFAM" id="SSF47413">
    <property type="entry name" value="lambda repressor-like DNA-binding domains"/>
    <property type="match status" value="1"/>
</dbReference>
<evidence type="ECO:0000256" key="1">
    <source>
        <dbReference type="ARBA" id="ARBA00023125"/>
    </source>
</evidence>
<evidence type="ECO:0000313" key="5">
    <source>
        <dbReference type="Proteomes" id="UP000018227"/>
    </source>
</evidence>
<feature type="transmembrane region" description="Helical" evidence="2">
    <location>
        <begin position="91"/>
        <end position="112"/>
    </location>
</feature>
<protein>
    <submittedName>
        <fullName evidence="4">DNA-binding helix-turn-helix protein</fullName>
    </submittedName>
</protein>
<dbReference type="Pfam" id="PF01381">
    <property type="entry name" value="HTH_3"/>
    <property type="match status" value="1"/>
</dbReference>
<dbReference type="PROSITE" id="PS50943">
    <property type="entry name" value="HTH_CROC1"/>
    <property type="match status" value="1"/>
</dbReference>
<dbReference type="InterPro" id="IPR001387">
    <property type="entry name" value="Cro/C1-type_HTH"/>
</dbReference>
<feature type="transmembrane region" description="Helical" evidence="2">
    <location>
        <begin position="118"/>
        <end position="139"/>
    </location>
</feature>
<keyword evidence="5" id="KW-1185">Reference proteome</keyword>
<dbReference type="GO" id="GO:0003677">
    <property type="term" value="F:DNA binding"/>
    <property type="evidence" value="ECO:0007669"/>
    <property type="project" value="UniProtKB-KW"/>
</dbReference>
<evidence type="ECO:0000256" key="2">
    <source>
        <dbReference type="SAM" id="Phobius"/>
    </source>
</evidence>